<dbReference type="Proteomes" id="UP001596915">
    <property type="component" value="Unassembled WGS sequence"/>
</dbReference>
<reference evidence="4" key="2">
    <citation type="journal article" date="2019" name="Int. J. Syst. Evol. Microbiol.">
        <title>The Global Catalogue of Microorganisms (GCM) 10K type strain sequencing project: providing services to taxonomists for standard genome sequencing and annotation.</title>
        <authorList>
            <consortium name="The Broad Institute Genomics Platform"/>
            <consortium name="The Broad Institute Genome Sequencing Center for Infectious Disease"/>
            <person name="Wu L."/>
            <person name="Ma J."/>
        </authorList>
    </citation>
    <scope>NUCLEOTIDE SEQUENCE [LARGE SCALE GENOMIC DNA]</scope>
    <source>
        <strain evidence="4">JCM 12607</strain>
    </source>
</reference>
<dbReference type="CDD" id="cd04301">
    <property type="entry name" value="NAT_SF"/>
    <property type="match status" value="1"/>
</dbReference>
<gene>
    <name evidence="2" type="ORF">ACFQ2K_02590</name>
    <name evidence="3" type="ORF">ACFQ2K_50645</name>
</gene>
<dbReference type="EMBL" id="JBHTGL010000004">
    <property type="protein sequence ID" value="MFD0621847.1"/>
    <property type="molecule type" value="Genomic_DNA"/>
</dbReference>
<evidence type="ECO:0000313" key="3">
    <source>
        <dbReference type="EMBL" id="MFD0629652.1"/>
    </source>
</evidence>
<comment type="caution">
    <text evidence="2">The sequence shown here is derived from an EMBL/GenBank/DDBJ whole genome shotgun (WGS) entry which is preliminary data.</text>
</comment>
<sequence>MAVAEEARGRGIASFLLKRAWHAASAEPPWTRPQQPDGGARTPADRPPTEHASSARSPS</sequence>
<organism evidence="2 4">
    <name type="scientific">Streptomyces sanglieri</name>
    <dbReference type="NCBI Taxonomy" id="193460"/>
    <lineage>
        <taxon>Bacteria</taxon>
        <taxon>Bacillati</taxon>
        <taxon>Actinomycetota</taxon>
        <taxon>Actinomycetes</taxon>
        <taxon>Kitasatosporales</taxon>
        <taxon>Streptomycetaceae</taxon>
        <taxon>Streptomyces</taxon>
    </lineage>
</organism>
<evidence type="ECO:0000313" key="2">
    <source>
        <dbReference type="EMBL" id="MFD0621847.1"/>
    </source>
</evidence>
<reference evidence="2" key="3">
    <citation type="submission" date="2024-09" db="EMBL/GenBank/DDBJ databases">
        <authorList>
            <person name="Sun Q."/>
            <person name="Mori K."/>
        </authorList>
    </citation>
    <scope>NUCLEOTIDE SEQUENCE</scope>
    <source>
        <strain evidence="2">JCM 12607</strain>
    </source>
</reference>
<proteinExistence type="predicted"/>
<keyword evidence="4" id="KW-1185">Reference proteome</keyword>
<evidence type="ECO:0000313" key="4">
    <source>
        <dbReference type="Proteomes" id="UP001596915"/>
    </source>
</evidence>
<feature type="region of interest" description="Disordered" evidence="1">
    <location>
        <begin position="25"/>
        <end position="59"/>
    </location>
</feature>
<evidence type="ECO:0000256" key="1">
    <source>
        <dbReference type="SAM" id="MobiDB-lite"/>
    </source>
</evidence>
<name>A0ABW2WKA3_9ACTN</name>
<dbReference type="InterPro" id="IPR016181">
    <property type="entry name" value="Acyl_CoA_acyltransferase"/>
</dbReference>
<reference evidence="2" key="1">
    <citation type="journal article" date="2014" name="Int. J. Syst. Evol. Microbiol.">
        <title>Complete genome of a new Firmicutes species belonging to the dominant human colonic microbiota ('Ruminococcus bicirculans') reveals two chromosomes and a selective capacity to utilize plant glucans.</title>
        <authorList>
            <consortium name="NISC Comparative Sequencing Program"/>
            <person name="Wegmann U."/>
            <person name="Louis P."/>
            <person name="Goesmann A."/>
            <person name="Henrissat B."/>
            <person name="Duncan S.H."/>
            <person name="Flint H.J."/>
        </authorList>
    </citation>
    <scope>NUCLEOTIDE SEQUENCE</scope>
    <source>
        <strain evidence="2">JCM 12607</strain>
    </source>
</reference>
<accession>A0ABW2WKA3</accession>
<protein>
    <submittedName>
        <fullName evidence="2">GNAT family N-acetyltransferase</fullName>
    </submittedName>
</protein>
<dbReference type="SUPFAM" id="SSF55729">
    <property type="entry name" value="Acyl-CoA N-acyltransferases (Nat)"/>
    <property type="match status" value="1"/>
</dbReference>
<dbReference type="EMBL" id="JBHTGL010000008">
    <property type="protein sequence ID" value="MFD0629652.1"/>
    <property type="molecule type" value="Genomic_DNA"/>
</dbReference>